<keyword evidence="4" id="KW-1185">Reference proteome</keyword>
<dbReference type="EMBL" id="BAAALD010000024">
    <property type="protein sequence ID" value="GAA1084031.1"/>
    <property type="molecule type" value="Genomic_DNA"/>
</dbReference>
<dbReference type="Pfam" id="PF14317">
    <property type="entry name" value="YcxB"/>
    <property type="match status" value="1"/>
</dbReference>
<organism evidence="3 4">
    <name type="scientific">Kitasatospora arboriphila</name>
    <dbReference type="NCBI Taxonomy" id="258052"/>
    <lineage>
        <taxon>Bacteria</taxon>
        <taxon>Bacillati</taxon>
        <taxon>Actinomycetota</taxon>
        <taxon>Actinomycetes</taxon>
        <taxon>Kitasatosporales</taxon>
        <taxon>Streptomycetaceae</taxon>
        <taxon>Kitasatospora</taxon>
    </lineage>
</organism>
<dbReference type="InterPro" id="IPR025588">
    <property type="entry name" value="YcxB-like_C"/>
</dbReference>
<name>A0ABN1TGT4_9ACTN</name>
<dbReference type="RefSeq" id="WP_344624036.1">
    <property type="nucleotide sequence ID" value="NZ_BAAALD010000024.1"/>
</dbReference>
<keyword evidence="1" id="KW-1133">Transmembrane helix</keyword>
<comment type="caution">
    <text evidence="3">The sequence shown here is derived from an EMBL/GenBank/DDBJ whole genome shotgun (WGS) entry which is preliminary data.</text>
</comment>
<feature type="domain" description="YcxB-like C-terminal" evidence="2">
    <location>
        <begin position="112"/>
        <end position="148"/>
    </location>
</feature>
<reference evidence="3 4" key="1">
    <citation type="journal article" date="2019" name="Int. J. Syst. Evol. Microbiol.">
        <title>The Global Catalogue of Microorganisms (GCM) 10K type strain sequencing project: providing services to taxonomists for standard genome sequencing and annotation.</title>
        <authorList>
            <consortium name="The Broad Institute Genomics Platform"/>
            <consortium name="The Broad Institute Genome Sequencing Center for Infectious Disease"/>
            <person name="Wu L."/>
            <person name="Ma J."/>
        </authorList>
    </citation>
    <scope>NUCLEOTIDE SEQUENCE [LARGE SCALE GENOMIC DNA]</scope>
    <source>
        <strain evidence="3 4">JCM 13002</strain>
    </source>
</reference>
<accession>A0ABN1TGT4</accession>
<keyword evidence="1" id="KW-0812">Transmembrane</keyword>
<evidence type="ECO:0000313" key="3">
    <source>
        <dbReference type="EMBL" id="GAA1084031.1"/>
    </source>
</evidence>
<protein>
    <recommendedName>
        <fullName evidence="2">YcxB-like C-terminal domain-containing protein</fullName>
    </recommendedName>
</protein>
<dbReference type="Proteomes" id="UP001499987">
    <property type="component" value="Unassembled WGS sequence"/>
</dbReference>
<evidence type="ECO:0000256" key="1">
    <source>
        <dbReference type="SAM" id="Phobius"/>
    </source>
</evidence>
<keyword evidence="1" id="KW-0472">Membrane</keyword>
<sequence length="163" mass="17610">MHITASYETTPQERVRMLQQGMAKQRRNAWTLGISLLLGGPVWGWALHEPVAGVVAAVFALGLLTQLTVGTRSAARQQTAAVPGATEVTVTPTGVALRRPGHATEIAWWSVRFVESADFLLLFHAPRFFTAVPKRCFTLEQLAEVRAAAAAGRTVQPDARPVG</sequence>
<feature type="transmembrane region" description="Helical" evidence="1">
    <location>
        <begin position="29"/>
        <end position="46"/>
    </location>
</feature>
<feature type="transmembrane region" description="Helical" evidence="1">
    <location>
        <begin position="52"/>
        <end position="69"/>
    </location>
</feature>
<evidence type="ECO:0000259" key="2">
    <source>
        <dbReference type="Pfam" id="PF14317"/>
    </source>
</evidence>
<proteinExistence type="predicted"/>
<gene>
    <name evidence="3" type="ORF">GCM10009663_29400</name>
</gene>
<evidence type="ECO:0000313" key="4">
    <source>
        <dbReference type="Proteomes" id="UP001499987"/>
    </source>
</evidence>